<keyword evidence="3" id="KW-1185">Reference proteome</keyword>
<dbReference type="Pfam" id="PF05751">
    <property type="entry name" value="FixH"/>
    <property type="match status" value="1"/>
</dbReference>
<organism evidence="2 3">
    <name type="scientific">Sulfuricaulis limicola</name>
    <dbReference type="NCBI Taxonomy" id="1620215"/>
    <lineage>
        <taxon>Bacteria</taxon>
        <taxon>Pseudomonadati</taxon>
        <taxon>Pseudomonadota</taxon>
        <taxon>Gammaproteobacteria</taxon>
        <taxon>Acidiferrobacterales</taxon>
        <taxon>Acidiferrobacteraceae</taxon>
        <taxon>Sulfuricaulis</taxon>
    </lineage>
</organism>
<dbReference type="InParanoid" id="A0A1B4XJ09"/>
<gene>
    <name evidence="2" type="ORF">SCL_2505</name>
</gene>
<sequence length="173" mass="19361">MTSMHTKHDKEHVRWYREPFVWLLITFPLTAVVAGFITLGLAISSDDGVVEDDYYLRGKEINRVLARDQAAATRGLQGRVELDDASQQLLIHLTARAQAAIADNVEIKFLHATRSGIDRILILARQPDGSYRAPLPALAQGHWNVQLAAQDWRLVGSLRIPNEHGLDLRPSLP</sequence>
<feature type="transmembrane region" description="Helical" evidence="1">
    <location>
        <begin position="20"/>
        <end position="43"/>
    </location>
</feature>
<evidence type="ECO:0000313" key="3">
    <source>
        <dbReference type="Proteomes" id="UP000243180"/>
    </source>
</evidence>
<dbReference type="AlphaFoldDB" id="A0A1B4XJ09"/>
<evidence type="ECO:0000313" key="2">
    <source>
        <dbReference type="EMBL" id="BAV34782.1"/>
    </source>
</evidence>
<dbReference type="OrthoDB" id="5295180at2"/>
<evidence type="ECO:0000256" key="1">
    <source>
        <dbReference type="SAM" id="Phobius"/>
    </source>
</evidence>
<name>A0A1B4XJ09_9GAMM</name>
<accession>A0A1B4XJ09</accession>
<dbReference type="InterPro" id="IPR008620">
    <property type="entry name" value="FixH"/>
</dbReference>
<dbReference type="Proteomes" id="UP000243180">
    <property type="component" value="Chromosome"/>
</dbReference>
<keyword evidence="1" id="KW-0472">Membrane</keyword>
<dbReference type="EMBL" id="AP014879">
    <property type="protein sequence ID" value="BAV34782.1"/>
    <property type="molecule type" value="Genomic_DNA"/>
</dbReference>
<keyword evidence="1" id="KW-0812">Transmembrane</keyword>
<proteinExistence type="predicted"/>
<protein>
    <submittedName>
        <fullName evidence="2">FixH family protein</fullName>
    </submittedName>
</protein>
<dbReference type="KEGG" id="slim:SCL_2505"/>
<keyword evidence="1" id="KW-1133">Transmembrane helix</keyword>
<dbReference type="RefSeq" id="WP_096361489.1">
    <property type="nucleotide sequence ID" value="NZ_AP014879.1"/>
</dbReference>
<reference evidence="2 3" key="1">
    <citation type="submission" date="2015-05" db="EMBL/GenBank/DDBJ databases">
        <title>Complete genome sequence of a sulfur-oxidizing gammaproteobacterium strain HA5.</title>
        <authorList>
            <person name="Miura A."/>
            <person name="Kojima H."/>
            <person name="Fukui M."/>
        </authorList>
    </citation>
    <scope>NUCLEOTIDE SEQUENCE [LARGE SCALE GENOMIC DNA]</scope>
    <source>
        <strain evidence="2 3">HA5</strain>
    </source>
</reference>